<dbReference type="SUPFAM" id="SSF48173">
    <property type="entry name" value="Cryptochrome/photolyase FAD-binding domain"/>
    <property type="match status" value="1"/>
</dbReference>
<comment type="caution">
    <text evidence="1">The sequence shown here is derived from an EMBL/GenBank/DDBJ whole genome shotgun (WGS) entry which is preliminary data.</text>
</comment>
<organism evidence="1 2">
    <name type="scientific">Aliiglaciecola litoralis</name>
    <dbReference type="NCBI Taxonomy" id="582857"/>
    <lineage>
        <taxon>Bacteria</taxon>
        <taxon>Pseudomonadati</taxon>
        <taxon>Pseudomonadota</taxon>
        <taxon>Gammaproteobacteria</taxon>
        <taxon>Alteromonadales</taxon>
        <taxon>Alteromonadaceae</taxon>
        <taxon>Aliiglaciecola</taxon>
    </lineage>
</organism>
<evidence type="ECO:0000313" key="1">
    <source>
        <dbReference type="EMBL" id="GAA0858927.1"/>
    </source>
</evidence>
<evidence type="ECO:0000313" key="2">
    <source>
        <dbReference type="Proteomes" id="UP001500359"/>
    </source>
</evidence>
<dbReference type="InterPro" id="IPR052551">
    <property type="entry name" value="UV-DNA_repair_photolyase"/>
</dbReference>
<dbReference type="Pfam" id="PF04244">
    <property type="entry name" value="DPRP"/>
    <property type="match status" value="1"/>
</dbReference>
<accession>A0ABN1LQ75</accession>
<dbReference type="Proteomes" id="UP001500359">
    <property type="component" value="Unassembled WGS sequence"/>
</dbReference>
<dbReference type="Gene3D" id="1.10.579.10">
    <property type="entry name" value="DNA Cyclobutane Dipyrimidine Photolyase, subunit A, domain 3"/>
    <property type="match status" value="1"/>
</dbReference>
<dbReference type="PANTHER" id="PTHR38657">
    <property type="entry name" value="SLR1343 PROTEIN"/>
    <property type="match status" value="1"/>
</dbReference>
<proteinExistence type="predicted"/>
<dbReference type="PROSITE" id="PS51257">
    <property type="entry name" value="PROKAR_LIPOPROTEIN"/>
    <property type="match status" value="1"/>
</dbReference>
<dbReference type="InterPro" id="IPR007357">
    <property type="entry name" value="PhrB-like"/>
</dbReference>
<dbReference type="PANTHER" id="PTHR38657:SF1">
    <property type="entry name" value="SLR1343 PROTEIN"/>
    <property type="match status" value="1"/>
</dbReference>
<reference evidence="1 2" key="1">
    <citation type="journal article" date="2019" name="Int. J. Syst. Evol. Microbiol.">
        <title>The Global Catalogue of Microorganisms (GCM) 10K type strain sequencing project: providing services to taxonomists for standard genome sequencing and annotation.</title>
        <authorList>
            <consortium name="The Broad Institute Genomics Platform"/>
            <consortium name="The Broad Institute Genome Sequencing Center for Infectious Disease"/>
            <person name="Wu L."/>
            <person name="Ma J."/>
        </authorList>
    </citation>
    <scope>NUCLEOTIDE SEQUENCE [LARGE SCALE GENOMIC DNA]</scope>
    <source>
        <strain evidence="1 2">JCM 15896</strain>
    </source>
</reference>
<name>A0ABN1LQ75_9ALTE</name>
<keyword evidence="2" id="KW-1185">Reference proteome</keyword>
<sequence>MAKTLRLILADQLSMSLPSLQSCDIESDWILMAEVKTEASYVKHHKKKIAFLFSAMRHFACELTNLGYQVRYIKYDAPENQGSLFAEVKYAIEVLDIENIELTFPGEYRVLEDMRGWQEKLGVAVSILEDTRFLSTPEEFAQWAKGKKQLRMEFFYRQMRQKSMSLMEGDQPTGGKWNYDSQNRQPLDNDIEIPDPVTFAPDAITQDVLSLVEKSFSSHFGVLDNFDFAVNRKQALKVLDTFVAQRLVHYGQFQDAMAQGEPWLFHSHISFYLNCGLLLPSEVIELAESAYRNEMVPLNSVEGFIRQVLGWREYVRGLYWYKMPEYKDENFLEAKRALPGFFWDGETRMNCLSQCIVETRGNAYAHHIQRLMVLGNFLLLAGVHPDEVNEWYLIVYADAYEWVELPNVSGMILFADGGLLASKPYAASGSYINKMSDYCQQCHYNVKEKNGAQACPFNYLYWDFLDRNREKLGNNPRLGMPYATLRKMSDEKVRHIQRDSDIFFKALDANEEV</sequence>
<dbReference type="EMBL" id="BAAAFD010000010">
    <property type="protein sequence ID" value="GAA0858927.1"/>
    <property type="molecule type" value="Genomic_DNA"/>
</dbReference>
<dbReference type="InterPro" id="IPR014729">
    <property type="entry name" value="Rossmann-like_a/b/a_fold"/>
</dbReference>
<dbReference type="RefSeq" id="WP_343861483.1">
    <property type="nucleotide sequence ID" value="NZ_BAAAFD010000010.1"/>
</dbReference>
<dbReference type="Gene3D" id="3.40.50.620">
    <property type="entry name" value="HUPs"/>
    <property type="match status" value="1"/>
</dbReference>
<gene>
    <name evidence="1" type="ORF">GCM10009114_30390</name>
</gene>
<protein>
    <submittedName>
        <fullName evidence="1">Cryptochrome/photolyase family protein</fullName>
    </submittedName>
</protein>
<dbReference type="Gene3D" id="1.25.40.80">
    <property type="match status" value="1"/>
</dbReference>
<dbReference type="Gene3D" id="1.10.10.1710">
    <property type="entry name" value="Deoxyribodipyrimidine photolyase-related"/>
    <property type="match status" value="1"/>
</dbReference>
<dbReference type="InterPro" id="IPR036134">
    <property type="entry name" value="Crypto/Photolyase_FAD-like_sf"/>
</dbReference>